<dbReference type="AlphaFoldDB" id="A3SPU3"/>
<dbReference type="NCBIfam" id="TIGR01198">
    <property type="entry name" value="pgl"/>
    <property type="match status" value="1"/>
</dbReference>
<dbReference type="PANTHER" id="PTHR11054:SF0">
    <property type="entry name" value="6-PHOSPHOGLUCONOLACTONASE"/>
    <property type="match status" value="1"/>
</dbReference>
<dbReference type="STRING" id="89187.ISM_16495"/>
<evidence type="ECO:0000313" key="9">
    <source>
        <dbReference type="EMBL" id="EAP76483.1"/>
    </source>
</evidence>
<proteinExistence type="inferred from homology"/>
<accession>A3SPU3</accession>
<feature type="domain" description="Glucosamine/galactosamine-6-phosphate isomerase" evidence="8">
    <location>
        <begin position="8"/>
        <end position="221"/>
    </location>
</feature>
<comment type="similarity">
    <text evidence="4 7">Belongs to the glucosamine/galactosamine-6-phosphate isomerase family. 6-phosphogluconolactonase subfamily.</text>
</comment>
<dbReference type="RefSeq" id="WP_009815308.1">
    <property type="nucleotide sequence ID" value="NZ_CH724156.1"/>
</dbReference>
<dbReference type="OrthoDB" id="9810967at2"/>
<name>A3SPU3_ROSNI</name>
<organism evidence="9 10">
    <name type="scientific">Roseovarius nubinhibens (strain ATCC BAA-591 / DSM 15170 / ISM)</name>
    <dbReference type="NCBI Taxonomy" id="89187"/>
    <lineage>
        <taxon>Bacteria</taxon>
        <taxon>Pseudomonadati</taxon>
        <taxon>Pseudomonadota</taxon>
        <taxon>Alphaproteobacteria</taxon>
        <taxon>Rhodobacterales</taxon>
        <taxon>Roseobacteraceae</taxon>
        <taxon>Roseovarius</taxon>
    </lineage>
</organism>
<evidence type="ECO:0000259" key="8">
    <source>
        <dbReference type="Pfam" id="PF01182"/>
    </source>
</evidence>
<protein>
    <recommendedName>
        <fullName evidence="6 7">6-phosphogluconolactonase</fullName>
        <shortName evidence="7">6PGL</shortName>
        <ecNumber evidence="5 7">3.1.1.31</ecNumber>
    </recommendedName>
</protein>
<keyword evidence="7" id="KW-0378">Hydrolase</keyword>
<dbReference type="InterPro" id="IPR037171">
    <property type="entry name" value="NagB/RpiA_transferase-like"/>
</dbReference>
<dbReference type="GO" id="GO:0017057">
    <property type="term" value="F:6-phosphogluconolactonase activity"/>
    <property type="evidence" value="ECO:0007669"/>
    <property type="project" value="UniProtKB-UniRule"/>
</dbReference>
<evidence type="ECO:0000256" key="7">
    <source>
        <dbReference type="RuleBase" id="RU365095"/>
    </source>
</evidence>
<dbReference type="eggNOG" id="COG0363">
    <property type="taxonomic scope" value="Bacteria"/>
</dbReference>
<evidence type="ECO:0000256" key="6">
    <source>
        <dbReference type="ARBA" id="ARBA00020337"/>
    </source>
</evidence>
<dbReference type="EMBL" id="AALY01000002">
    <property type="protein sequence ID" value="EAP76483.1"/>
    <property type="molecule type" value="Genomic_DNA"/>
</dbReference>
<dbReference type="EC" id="3.1.1.31" evidence="5 7"/>
<comment type="catalytic activity">
    <reaction evidence="1 7">
        <text>6-phospho-D-glucono-1,5-lactone + H2O = 6-phospho-D-gluconate + H(+)</text>
        <dbReference type="Rhea" id="RHEA:12556"/>
        <dbReference type="ChEBI" id="CHEBI:15377"/>
        <dbReference type="ChEBI" id="CHEBI:15378"/>
        <dbReference type="ChEBI" id="CHEBI:57955"/>
        <dbReference type="ChEBI" id="CHEBI:58759"/>
        <dbReference type="EC" id="3.1.1.31"/>
    </reaction>
</comment>
<dbReference type="InterPro" id="IPR006148">
    <property type="entry name" value="Glc/Gal-6P_isomerase"/>
</dbReference>
<dbReference type="Proteomes" id="UP000005954">
    <property type="component" value="Unassembled WGS sequence"/>
</dbReference>
<dbReference type="SUPFAM" id="SSF100950">
    <property type="entry name" value="NagB/RpiA/CoA transferase-like"/>
    <property type="match status" value="1"/>
</dbReference>
<comment type="pathway">
    <text evidence="3 7">Carbohydrate degradation; pentose phosphate pathway; D-ribulose 5-phosphate from D-glucose 6-phosphate (oxidative stage): step 2/3.</text>
</comment>
<dbReference type="PANTHER" id="PTHR11054">
    <property type="entry name" value="6-PHOSPHOGLUCONOLACTONASE"/>
    <property type="match status" value="1"/>
</dbReference>
<dbReference type="CDD" id="cd01400">
    <property type="entry name" value="6PGL"/>
    <property type="match status" value="1"/>
</dbReference>
<keyword evidence="10" id="KW-1185">Reference proteome</keyword>
<dbReference type="InterPro" id="IPR039104">
    <property type="entry name" value="6PGL"/>
</dbReference>
<gene>
    <name evidence="7" type="primary">pgl</name>
    <name evidence="9" type="ORF">ISM_16495</name>
</gene>
<dbReference type="UniPathway" id="UPA00115">
    <property type="reaction ID" value="UER00409"/>
</dbReference>
<dbReference type="GO" id="GO:0006098">
    <property type="term" value="P:pentose-phosphate shunt"/>
    <property type="evidence" value="ECO:0007669"/>
    <property type="project" value="UniProtKB-UniPathway"/>
</dbReference>
<dbReference type="HOGENOM" id="CLU_053947_2_1_5"/>
<evidence type="ECO:0000256" key="5">
    <source>
        <dbReference type="ARBA" id="ARBA00013198"/>
    </source>
</evidence>
<comment type="function">
    <text evidence="2 7">Hydrolysis of 6-phosphogluconolactone to 6-phosphogluconate.</text>
</comment>
<comment type="caution">
    <text evidence="9">The sequence shown here is derived from an EMBL/GenBank/DDBJ whole genome shotgun (WGS) entry which is preliminary data.</text>
</comment>
<evidence type="ECO:0000256" key="3">
    <source>
        <dbReference type="ARBA" id="ARBA00004961"/>
    </source>
</evidence>
<evidence type="ECO:0000256" key="1">
    <source>
        <dbReference type="ARBA" id="ARBA00000832"/>
    </source>
</evidence>
<dbReference type="GO" id="GO:0005975">
    <property type="term" value="P:carbohydrate metabolic process"/>
    <property type="evidence" value="ECO:0007669"/>
    <property type="project" value="UniProtKB-UniRule"/>
</dbReference>
<reference evidence="9 10" key="1">
    <citation type="submission" date="2005-12" db="EMBL/GenBank/DDBJ databases">
        <authorList>
            <person name="Moran M.A."/>
            <person name="Ferriera S."/>
            <person name="Johnson J."/>
            <person name="Kravitz S."/>
            <person name="Halpern A."/>
            <person name="Remington K."/>
            <person name="Beeson K."/>
            <person name="Tran B."/>
            <person name="Rogers Y.-H."/>
            <person name="Friedman R."/>
            <person name="Venter J.C."/>
        </authorList>
    </citation>
    <scope>NUCLEOTIDE SEQUENCE [LARGE SCALE GENOMIC DNA]</scope>
    <source>
        <strain evidence="10">ATCC BAA-591 / DSM 15170 / ISM</strain>
    </source>
</reference>
<sequence length="223" mass="24705">MNFNEYLDEDMLSIQLAHRLAGALNTALETQDRAFLVVPGGTTPGPVFDILCATRLDWSRVDVALSDERWRPEEHIRSNTKLLRERLFVERAAKATHVPLYRRAETPEEVIDDLAAGIEARLPIDVLLLGMGTDMHTASLFPGGDRIEEALSRDAPVLVPMRAEGEPEPRVTMSARVLNDAMSKHLVIMGDAKRGALDRARSMTPLQAPVAAVLDDIEVHWAP</sequence>
<dbReference type="InterPro" id="IPR005900">
    <property type="entry name" value="6-phosphogluconolactonase_DevB"/>
</dbReference>
<evidence type="ECO:0000256" key="4">
    <source>
        <dbReference type="ARBA" id="ARBA00010662"/>
    </source>
</evidence>
<evidence type="ECO:0000256" key="2">
    <source>
        <dbReference type="ARBA" id="ARBA00002681"/>
    </source>
</evidence>
<dbReference type="Pfam" id="PF01182">
    <property type="entry name" value="Glucosamine_iso"/>
    <property type="match status" value="1"/>
</dbReference>
<evidence type="ECO:0000313" key="10">
    <source>
        <dbReference type="Proteomes" id="UP000005954"/>
    </source>
</evidence>
<dbReference type="Gene3D" id="3.40.50.1360">
    <property type="match status" value="1"/>
</dbReference>